<protein>
    <submittedName>
        <fullName evidence="1">Uncharacterized protein</fullName>
    </submittedName>
</protein>
<sequence length="64" mass="7720">MNIINPMNIMIFHTKRLNKSLVTFMLDKGFPFRYNENYMLGYKKLPIPFKEVINSKQIKNYYGI</sequence>
<organism evidence="1 2">
    <name type="scientific">Clostridium drakei</name>
    <dbReference type="NCBI Taxonomy" id="332101"/>
    <lineage>
        <taxon>Bacteria</taxon>
        <taxon>Bacillati</taxon>
        <taxon>Bacillota</taxon>
        <taxon>Clostridia</taxon>
        <taxon>Eubacteriales</taxon>
        <taxon>Clostridiaceae</taxon>
        <taxon>Clostridium</taxon>
    </lineage>
</organism>
<dbReference type="Proteomes" id="UP000244910">
    <property type="component" value="Chromosome"/>
</dbReference>
<proteinExistence type="predicted"/>
<gene>
    <name evidence="1" type="ORF">B9W14_00495</name>
</gene>
<evidence type="ECO:0000313" key="1">
    <source>
        <dbReference type="EMBL" id="AWI03044.1"/>
    </source>
</evidence>
<dbReference type="EMBL" id="CP020953">
    <property type="protein sequence ID" value="AWI03044.1"/>
    <property type="molecule type" value="Genomic_DNA"/>
</dbReference>
<evidence type="ECO:0000313" key="2">
    <source>
        <dbReference type="Proteomes" id="UP000244910"/>
    </source>
</evidence>
<keyword evidence="2" id="KW-1185">Reference proteome</keyword>
<accession>A0A2U8DLF0</accession>
<dbReference type="KEGG" id="cdrk:B9W14_00495"/>
<name>A0A2U8DLF0_9CLOT</name>
<reference evidence="2" key="1">
    <citation type="submission" date="2017-04" db="EMBL/GenBank/DDBJ databases">
        <authorList>
            <person name="Song Y."/>
            <person name="Cho B.-K."/>
        </authorList>
    </citation>
    <scope>NUCLEOTIDE SEQUENCE [LARGE SCALE GENOMIC DNA]</scope>
    <source>
        <strain evidence="2">SL1</strain>
    </source>
</reference>
<dbReference type="AlphaFoldDB" id="A0A2U8DLF0"/>